<dbReference type="EMBL" id="JACHHZ010000001">
    <property type="protein sequence ID" value="MBB6091422.1"/>
    <property type="molecule type" value="Genomic_DNA"/>
</dbReference>
<feature type="domain" description="Hda lid" evidence="1">
    <location>
        <begin position="165"/>
        <end position="228"/>
    </location>
</feature>
<name>A0A841HGR3_9GAMM</name>
<organism evidence="2 3">
    <name type="scientific">Povalibacter uvarum</name>
    <dbReference type="NCBI Taxonomy" id="732238"/>
    <lineage>
        <taxon>Bacteria</taxon>
        <taxon>Pseudomonadati</taxon>
        <taxon>Pseudomonadota</taxon>
        <taxon>Gammaproteobacteria</taxon>
        <taxon>Steroidobacterales</taxon>
        <taxon>Steroidobacteraceae</taxon>
        <taxon>Povalibacter</taxon>
    </lineage>
</organism>
<keyword evidence="3" id="KW-1185">Reference proteome</keyword>
<dbReference type="InterPro" id="IPR055199">
    <property type="entry name" value="Hda_lid"/>
</dbReference>
<dbReference type="PANTHER" id="PTHR30050:SF5">
    <property type="entry name" value="DNAA REGULATORY INACTIVATOR HDA"/>
    <property type="match status" value="1"/>
</dbReference>
<evidence type="ECO:0000259" key="1">
    <source>
        <dbReference type="Pfam" id="PF22688"/>
    </source>
</evidence>
<dbReference type="Gene3D" id="3.40.50.300">
    <property type="entry name" value="P-loop containing nucleotide triphosphate hydrolases"/>
    <property type="match status" value="1"/>
</dbReference>
<dbReference type="Pfam" id="PF22688">
    <property type="entry name" value="Hda_lid"/>
    <property type="match status" value="1"/>
</dbReference>
<dbReference type="SUPFAM" id="SSF52540">
    <property type="entry name" value="P-loop containing nucleoside triphosphate hydrolases"/>
    <property type="match status" value="1"/>
</dbReference>
<dbReference type="GO" id="GO:0006270">
    <property type="term" value="P:DNA replication initiation"/>
    <property type="evidence" value="ECO:0007669"/>
    <property type="project" value="TreeGrafter"/>
</dbReference>
<evidence type="ECO:0000313" key="2">
    <source>
        <dbReference type="EMBL" id="MBB6091422.1"/>
    </source>
</evidence>
<reference evidence="2 3" key="1">
    <citation type="submission" date="2020-08" db="EMBL/GenBank/DDBJ databases">
        <title>Genomic Encyclopedia of Type Strains, Phase IV (KMG-IV): sequencing the most valuable type-strain genomes for metagenomic binning, comparative biology and taxonomic classification.</title>
        <authorList>
            <person name="Goeker M."/>
        </authorList>
    </citation>
    <scope>NUCLEOTIDE SEQUENCE [LARGE SCALE GENOMIC DNA]</scope>
    <source>
        <strain evidence="2 3">DSM 26723</strain>
    </source>
</reference>
<dbReference type="AlphaFoldDB" id="A0A841HGR3"/>
<sequence length="231" mass="25019">MTNQLPLGVKLRDSSVFDSFLAGRNESTVEILRTLRAGEPPTCVFIHGVAGTGKSHLLQAICARMGGQGQSAAYLPLTDIASMGSEILTGCGELACVCIDDIETIAGDPAWERALFALHQQLDERQGRLVVSAVVPPAATGIALADLRSRLGGGWVLTLHLLDESEQIEALRLRAQIRGFELPLETAQYLLRRLPRDMASLCEFLDELDDASLAAQRKLTVPFVREVIDGK</sequence>
<proteinExistence type="predicted"/>
<evidence type="ECO:0000313" key="3">
    <source>
        <dbReference type="Proteomes" id="UP000588068"/>
    </source>
</evidence>
<dbReference type="RefSeq" id="WP_184329223.1">
    <property type="nucleotide sequence ID" value="NZ_JACHHZ010000001.1"/>
</dbReference>
<dbReference type="NCBIfam" id="TIGR03420">
    <property type="entry name" value="DnaA_homol_Hda"/>
    <property type="match status" value="1"/>
</dbReference>
<comment type="caution">
    <text evidence="2">The sequence shown here is derived from an EMBL/GenBank/DDBJ whole genome shotgun (WGS) entry which is preliminary data.</text>
</comment>
<accession>A0A841HGR3</accession>
<dbReference type="InterPro" id="IPR027417">
    <property type="entry name" value="P-loop_NTPase"/>
</dbReference>
<dbReference type="Gene3D" id="1.10.8.60">
    <property type="match status" value="1"/>
</dbReference>
<protein>
    <submittedName>
        <fullName evidence="2">DnaA family protein</fullName>
    </submittedName>
</protein>
<dbReference type="PANTHER" id="PTHR30050">
    <property type="entry name" value="CHROMOSOMAL REPLICATION INITIATOR PROTEIN DNAA"/>
    <property type="match status" value="1"/>
</dbReference>
<dbReference type="Proteomes" id="UP000588068">
    <property type="component" value="Unassembled WGS sequence"/>
</dbReference>
<gene>
    <name evidence="2" type="ORF">HNQ60_000268</name>
</gene>
<dbReference type="GO" id="GO:0032297">
    <property type="term" value="P:negative regulation of DNA-templated DNA replication initiation"/>
    <property type="evidence" value="ECO:0007669"/>
    <property type="project" value="InterPro"/>
</dbReference>
<dbReference type="InterPro" id="IPR017788">
    <property type="entry name" value="Hda"/>
</dbReference>